<dbReference type="EMBL" id="JAUSXK010000001">
    <property type="protein sequence ID" value="MDQ0645058.1"/>
    <property type="molecule type" value="Genomic_DNA"/>
</dbReference>
<proteinExistence type="predicted"/>
<reference evidence="2 3" key="1">
    <citation type="submission" date="2023-07" db="EMBL/GenBank/DDBJ databases">
        <title>Comparative genomics of wheat-associated soil bacteria to identify genetic determinants of phenazine resistance.</title>
        <authorList>
            <person name="Mouncey N."/>
        </authorList>
    </citation>
    <scope>NUCLEOTIDE SEQUENCE [LARGE SCALE GENOMIC DNA]</scope>
    <source>
        <strain evidence="2 3">W2I7</strain>
    </source>
</reference>
<dbReference type="Proteomes" id="UP001239085">
    <property type="component" value="Unassembled WGS sequence"/>
</dbReference>
<keyword evidence="1" id="KW-1133">Transmembrane helix</keyword>
<protein>
    <recommendedName>
        <fullName evidence="4">Glycosyltransferase RgtA/B/C/D-like domain-containing protein</fullName>
    </recommendedName>
</protein>
<evidence type="ECO:0000313" key="3">
    <source>
        <dbReference type="Proteomes" id="UP001239085"/>
    </source>
</evidence>
<feature type="transmembrane region" description="Helical" evidence="1">
    <location>
        <begin position="289"/>
        <end position="306"/>
    </location>
</feature>
<accession>A0ABU0PCK5</accession>
<feature type="transmembrane region" description="Helical" evidence="1">
    <location>
        <begin position="212"/>
        <end position="231"/>
    </location>
</feature>
<organism evidence="2 3">
    <name type="scientific">Microbacterium murale</name>
    <dbReference type="NCBI Taxonomy" id="1081040"/>
    <lineage>
        <taxon>Bacteria</taxon>
        <taxon>Bacillati</taxon>
        <taxon>Actinomycetota</taxon>
        <taxon>Actinomycetes</taxon>
        <taxon>Micrococcales</taxon>
        <taxon>Microbacteriaceae</taxon>
        <taxon>Microbacterium</taxon>
    </lineage>
</organism>
<feature type="transmembrane region" description="Helical" evidence="1">
    <location>
        <begin position="107"/>
        <end position="125"/>
    </location>
</feature>
<evidence type="ECO:0000313" key="2">
    <source>
        <dbReference type="EMBL" id="MDQ0645058.1"/>
    </source>
</evidence>
<feature type="transmembrane region" description="Helical" evidence="1">
    <location>
        <begin position="137"/>
        <end position="154"/>
    </location>
</feature>
<dbReference type="RefSeq" id="WP_307363226.1">
    <property type="nucleotide sequence ID" value="NZ_JAUSXK010000001.1"/>
</dbReference>
<comment type="caution">
    <text evidence="2">The sequence shown here is derived from an EMBL/GenBank/DDBJ whole genome shotgun (WGS) entry which is preliminary data.</text>
</comment>
<name>A0ABU0PCK5_9MICO</name>
<keyword evidence="1" id="KW-0472">Membrane</keyword>
<feature type="transmembrane region" description="Helical" evidence="1">
    <location>
        <begin position="7"/>
        <end position="26"/>
    </location>
</feature>
<sequence length="481" mass="52746">MTRSAGVFLRWTIAGLIALVFLVFMSPTTSFFNTVYGGDSAIFRVIGSAMHRGQELYVDVWDHKGPTLFFVEWLGQVVHEGRLGIFALQVVSLTVSLALIMSIARRFTSVLGTAGILALVLAVLSYTFEGGNLSEEFSLPFIIFVLYGAVRVLADDEKPGSAREMILLAGMGCAFAFTFFIRANNAMPIAGIFAGLLIQLILRRAPVVKRFAIAVVGFILMTGAIVGWFALRGTLDDMLNATFWFNLRYLDDASSRSKALAYVLTVVLTVAMAGAGVIGQLLRFGARRSIWVLGVMLGVTSVYAVLSPTTSYAHYLTLIIPLVVLGGVMLMHALGPRSRNIIAVIMIAASSATIMHQVPSAIRYYGAVRDVEASYQGQLDDVLSDVPESRRAEVFPWSLPATYYLMTDTLPTYKYFITQPWWGTIDSRVVTDTVAHIEQSRPEWVLIPATGAGDPALQGLLDSEYTSVRVTDRFELFALER</sequence>
<gene>
    <name evidence="2" type="ORF">QFZ46_003218</name>
</gene>
<keyword evidence="1" id="KW-0812">Transmembrane</keyword>
<feature type="transmembrane region" description="Helical" evidence="1">
    <location>
        <begin position="189"/>
        <end position="205"/>
    </location>
</feature>
<keyword evidence="3" id="KW-1185">Reference proteome</keyword>
<feature type="transmembrane region" description="Helical" evidence="1">
    <location>
        <begin position="166"/>
        <end position="183"/>
    </location>
</feature>
<evidence type="ECO:0008006" key="4">
    <source>
        <dbReference type="Google" id="ProtNLM"/>
    </source>
</evidence>
<feature type="transmembrane region" description="Helical" evidence="1">
    <location>
        <begin position="259"/>
        <end position="282"/>
    </location>
</feature>
<evidence type="ECO:0000256" key="1">
    <source>
        <dbReference type="SAM" id="Phobius"/>
    </source>
</evidence>
<feature type="transmembrane region" description="Helical" evidence="1">
    <location>
        <begin position="341"/>
        <end position="359"/>
    </location>
</feature>
<feature type="transmembrane region" description="Helical" evidence="1">
    <location>
        <begin position="83"/>
        <end position="100"/>
    </location>
</feature>
<feature type="transmembrane region" description="Helical" evidence="1">
    <location>
        <begin position="312"/>
        <end position="334"/>
    </location>
</feature>